<evidence type="ECO:0000313" key="2">
    <source>
        <dbReference type="Proteomes" id="UP000006502"/>
    </source>
</evidence>
<reference evidence="1 2" key="1">
    <citation type="journal article" date="2012" name="J. Bacteriol.">
        <title>Genome Sequence of "Candidatus Mycoplasma haemolamae" Strain Purdue, a Red Blood Cell Pathogen of Alpacas (Vicugna pacos) and Llamas (Lama glama).</title>
        <authorList>
            <person name="Guimaraes A.M."/>
            <person name="Toth B."/>
            <person name="Santos A.P."/>
            <person name="do Nascimento N.C."/>
            <person name="Kritchevsky J.E."/>
            <person name="Messick J.B."/>
        </authorList>
    </citation>
    <scope>NUCLEOTIDE SEQUENCE [LARGE SCALE GENOMIC DNA]</scope>
    <source>
        <strain evidence="1 2">Purdue</strain>
    </source>
</reference>
<gene>
    <name evidence="1" type="ordered locus">MHLP_01610</name>
</gene>
<dbReference type="AlphaFoldDB" id="I7C5W2"/>
<accession>I7C5W2</accession>
<dbReference type="KEGG" id="mhl:MHLP_01610"/>
<keyword evidence="2" id="KW-1185">Reference proteome</keyword>
<dbReference type="HOGENOM" id="CLU_1509003_0_0_14"/>
<proteinExistence type="predicted"/>
<dbReference type="STRING" id="1212765.MHLP_01610"/>
<sequence>MVLSTGKIAVALILTGGTSAGIVYPLIEGNGSFHAFFTGKTSQEVEGILLFTKSYYTNNSEFGRTYKLDFRSKEQWEGMKKKWLEKKEDFDPTYYIPVEIKDNNRGDQANPLIEELYEGLWSLIKKEGKDKEYEKLKEYVESEEVSRKFKSVFGEGTYNSLLEEIKRAKENKSS</sequence>
<evidence type="ECO:0000313" key="1">
    <source>
        <dbReference type="EMBL" id="AFO51902.1"/>
    </source>
</evidence>
<protein>
    <submittedName>
        <fullName evidence="1">Uncharacterized protein</fullName>
    </submittedName>
</protein>
<name>I7C5W2_MYCHA</name>
<dbReference type="PATRIC" id="fig|1212765.3.peg.358"/>
<reference evidence="2" key="2">
    <citation type="submission" date="2012-07" db="EMBL/GenBank/DDBJ databases">
        <title>Complete genome sequence of 'Candidatus Mycoplasma haemolamae'.</title>
        <authorList>
            <person name="Guimaraes A.M.S."/>
            <person name="Toth B."/>
            <person name="Santos A.P."/>
            <person name="Nascimento N.C."/>
            <person name="Sojka J.E."/>
            <person name="Messick J.B."/>
        </authorList>
    </citation>
    <scope>NUCLEOTIDE SEQUENCE [LARGE SCALE GENOMIC DNA]</scope>
    <source>
        <strain evidence="2">Purdue</strain>
    </source>
</reference>
<organism evidence="1 2">
    <name type="scientific">Mycoplasma haematolamae (strain Purdue)</name>
    <dbReference type="NCBI Taxonomy" id="1212765"/>
    <lineage>
        <taxon>Bacteria</taxon>
        <taxon>Bacillati</taxon>
        <taxon>Mycoplasmatota</taxon>
        <taxon>Mollicutes</taxon>
        <taxon>Mycoplasmataceae</taxon>
        <taxon>Mycoplasma</taxon>
    </lineage>
</organism>
<dbReference type="Proteomes" id="UP000006502">
    <property type="component" value="Chromosome"/>
</dbReference>
<dbReference type="EMBL" id="CP003731">
    <property type="protein sequence ID" value="AFO51902.1"/>
    <property type="molecule type" value="Genomic_DNA"/>
</dbReference>